<protein>
    <recommendedName>
        <fullName evidence="1">HAT C-terminal dimerisation domain-containing protein</fullName>
    </recommendedName>
</protein>
<evidence type="ECO:0000259" key="1">
    <source>
        <dbReference type="Pfam" id="PF05699"/>
    </source>
</evidence>
<dbReference type="AlphaFoldDB" id="A0A7M4G1Q5"/>
<feature type="domain" description="HAT C-terminal dimerisation" evidence="1">
    <location>
        <begin position="64"/>
        <end position="114"/>
    </location>
</feature>
<evidence type="ECO:0000313" key="2">
    <source>
        <dbReference type="Ensembl" id="ENSCPRP00005023260.1"/>
    </source>
</evidence>
<organism evidence="2 3">
    <name type="scientific">Crocodylus porosus</name>
    <name type="common">Saltwater crocodile</name>
    <name type="synonym">Estuarine crocodile</name>
    <dbReference type="NCBI Taxonomy" id="8502"/>
    <lineage>
        <taxon>Eukaryota</taxon>
        <taxon>Metazoa</taxon>
        <taxon>Chordata</taxon>
        <taxon>Craniata</taxon>
        <taxon>Vertebrata</taxon>
        <taxon>Euteleostomi</taxon>
        <taxon>Archelosauria</taxon>
        <taxon>Archosauria</taxon>
        <taxon>Crocodylia</taxon>
        <taxon>Longirostres</taxon>
        <taxon>Crocodylidae</taxon>
        <taxon>Crocodylus</taxon>
    </lineage>
</organism>
<proteinExistence type="predicted"/>
<dbReference type="Pfam" id="PF05699">
    <property type="entry name" value="Dimer_Tnp_hAT"/>
    <property type="match status" value="1"/>
</dbReference>
<dbReference type="InterPro" id="IPR008906">
    <property type="entry name" value="HATC_C_dom"/>
</dbReference>
<dbReference type="Ensembl" id="ENSCPRT00005027143.1">
    <property type="protein sequence ID" value="ENSCPRP00005023260.1"/>
    <property type="gene ID" value="ENSCPRG00005016154.1"/>
</dbReference>
<accession>A0A7M4G1Q5</accession>
<name>A0A7M4G1Q5_CROPO</name>
<sequence>MSALNAKLELFLDKQCILLMALHYGIYGIKEDNLAKEKSNRATLSIPLSNFQHCSDHIVTLIDLYKLVCIGVTLPVSSATCEHSFSCLCQLKNFLRNTSGDSRASNLTLLSINSTRTKALMLLRTLLPLLQSFYEDISFLPFLNEVTIDNMIIYFIDLF</sequence>
<evidence type="ECO:0000313" key="3">
    <source>
        <dbReference type="Proteomes" id="UP000594220"/>
    </source>
</evidence>
<keyword evidence="3" id="KW-1185">Reference proteome</keyword>
<dbReference type="GeneTree" id="ENSGT00940000177343"/>
<dbReference type="GO" id="GO:0046983">
    <property type="term" value="F:protein dimerization activity"/>
    <property type="evidence" value="ECO:0007669"/>
    <property type="project" value="InterPro"/>
</dbReference>
<reference evidence="2" key="2">
    <citation type="submission" date="2025-09" db="UniProtKB">
        <authorList>
            <consortium name="Ensembl"/>
        </authorList>
    </citation>
    <scope>IDENTIFICATION</scope>
</reference>
<dbReference type="Proteomes" id="UP000594220">
    <property type="component" value="Unplaced"/>
</dbReference>
<reference evidence="2" key="1">
    <citation type="submission" date="2025-08" db="UniProtKB">
        <authorList>
            <consortium name="Ensembl"/>
        </authorList>
    </citation>
    <scope>IDENTIFICATION</scope>
</reference>